<keyword evidence="3" id="KW-0479">Metal-binding</keyword>
<dbReference type="EMBL" id="CAEZXR010000280">
    <property type="protein sequence ID" value="CAB4722539.1"/>
    <property type="molecule type" value="Genomic_DNA"/>
</dbReference>
<sequence length="437" mass="46668">MSGVPRPEIRPSPPAATGVGLPWDVAVEDAVAEIARARAEHGDTFTVDSGRERYLFTFSPVGVESFYALPEEVASKGVADYLMLRRKLPDEIFASRRTLPSMLFRRGDVATYLAHLESALDETEVELGEAGSVEVFALTRRLGHRMGLASWAGPGSDRGTGFERLVRAFDTLDGSDAFVHPDAMAAVAASGKVAERAALDEVTLVVGAALDRLDGGEVEGHELFARIAAAWDDEPDGVRREGVAHDVALIHIASMSNLASALGWALLDLLARPDVLDRVLDGDRDLAERAALETTRLAQRSIMARSVMSEVRFDTGDAVYTVPPGTTIATLLPLLNTTAGPGLEAWDPDRWSRWRLADTSGLASPQLVTAFGHGRHTCPAQPFSLSAMTAAATRLLGRYELAPESTTSPGPVPAQIGGVARAASPCPVGYRRRSAQP</sequence>
<keyword evidence="4" id="KW-0408">Iron</keyword>
<organism evidence="5">
    <name type="scientific">freshwater metagenome</name>
    <dbReference type="NCBI Taxonomy" id="449393"/>
    <lineage>
        <taxon>unclassified sequences</taxon>
        <taxon>metagenomes</taxon>
        <taxon>ecological metagenomes</taxon>
    </lineage>
</organism>
<dbReference type="GO" id="GO:0004497">
    <property type="term" value="F:monooxygenase activity"/>
    <property type="evidence" value="ECO:0007669"/>
    <property type="project" value="InterPro"/>
</dbReference>
<dbReference type="SUPFAM" id="SSF48264">
    <property type="entry name" value="Cytochrome P450"/>
    <property type="match status" value="1"/>
</dbReference>
<dbReference type="AlphaFoldDB" id="A0A6J6RHQ1"/>
<dbReference type="PANTHER" id="PTHR24304:SF2">
    <property type="entry name" value="24-HYDROXYCHOLESTEROL 7-ALPHA-HYDROXYLASE"/>
    <property type="match status" value="1"/>
</dbReference>
<reference evidence="5" key="1">
    <citation type="submission" date="2020-05" db="EMBL/GenBank/DDBJ databases">
        <authorList>
            <person name="Chiriac C."/>
            <person name="Salcher M."/>
            <person name="Ghai R."/>
            <person name="Kavagutti S V."/>
        </authorList>
    </citation>
    <scope>NUCLEOTIDE SEQUENCE</scope>
</reference>
<gene>
    <name evidence="5" type="ORF">UFOPK2579_02082</name>
</gene>
<dbReference type="Gene3D" id="1.10.630.10">
    <property type="entry name" value="Cytochrome P450"/>
    <property type="match status" value="1"/>
</dbReference>
<dbReference type="InterPro" id="IPR036396">
    <property type="entry name" value="Cyt_P450_sf"/>
</dbReference>
<evidence type="ECO:0000313" key="5">
    <source>
        <dbReference type="EMBL" id="CAB4722539.1"/>
    </source>
</evidence>
<dbReference type="Pfam" id="PF00067">
    <property type="entry name" value="p450"/>
    <property type="match status" value="1"/>
</dbReference>
<dbReference type="PANTHER" id="PTHR24304">
    <property type="entry name" value="CYTOCHROME P450 FAMILY 7"/>
    <property type="match status" value="1"/>
</dbReference>
<proteinExistence type="inferred from homology"/>
<accession>A0A6J6RHQ1</accession>
<protein>
    <submittedName>
        <fullName evidence="5">Unannotated protein</fullName>
    </submittedName>
</protein>
<evidence type="ECO:0000256" key="2">
    <source>
        <dbReference type="ARBA" id="ARBA00022617"/>
    </source>
</evidence>
<evidence type="ECO:0000256" key="4">
    <source>
        <dbReference type="ARBA" id="ARBA00023004"/>
    </source>
</evidence>
<dbReference type="InterPro" id="IPR001128">
    <property type="entry name" value="Cyt_P450"/>
</dbReference>
<comment type="similarity">
    <text evidence="1">Belongs to the cytochrome P450 family.</text>
</comment>
<dbReference type="GO" id="GO:0005506">
    <property type="term" value="F:iron ion binding"/>
    <property type="evidence" value="ECO:0007669"/>
    <property type="project" value="InterPro"/>
</dbReference>
<dbReference type="InterPro" id="IPR050529">
    <property type="entry name" value="CYP450_sterol_14alpha_dmase"/>
</dbReference>
<evidence type="ECO:0000256" key="3">
    <source>
        <dbReference type="ARBA" id="ARBA00022723"/>
    </source>
</evidence>
<keyword evidence="2" id="KW-0349">Heme</keyword>
<name>A0A6J6RHQ1_9ZZZZ</name>
<dbReference type="GO" id="GO:0016705">
    <property type="term" value="F:oxidoreductase activity, acting on paired donors, with incorporation or reduction of molecular oxygen"/>
    <property type="evidence" value="ECO:0007669"/>
    <property type="project" value="InterPro"/>
</dbReference>
<dbReference type="GO" id="GO:0020037">
    <property type="term" value="F:heme binding"/>
    <property type="evidence" value="ECO:0007669"/>
    <property type="project" value="InterPro"/>
</dbReference>
<evidence type="ECO:0000256" key="1">
    <source>
        <dbReference type="ARBA" id="ARBA00010617"/>
    </source>
</evidence>